<protein>
    <submittedName>
        <fullName evidence="2">50S ribosome-binding GTPase</fullName>
    </submittedName>
</protein>
<dbReference type="EMBL" id="CP123488">
    <property type="protein sequence ID" value="WGL55742.1"/>
    <property type="molecule type" value="Genomic_DNA"/>
</dbReference>
<evidence type="ECO:0000313" key="2">
    <source>
        <dbReference type="EMBL" id="WGL55742.1"/>
    </source>
</evidence>
<accession>A0AA95JU15</accession>
<evidence type="ECO:0000259" key="1">
    <source>
        <dbReference type="Pfam" id="PF01926"/>
    </source>
</evidence>
<gene>
    <name evidence="2" type="ORF">QBD33_19360</name>
</gene>
<dbReference type="RefSeq" id="WP_275388222.1">
    <property type="nucleotide sequence ID" value="NZ_CP123488.1"/>
</dbReference>
<sequence length="293" mass="33176">MNNESSKIMPLQQLLSQLPADATEKIYRQLSSIISYEPCIGLMGKSGTGKSSLCNTLFSPPPARVDAISGCTRTVQRYRVTHGTHTLTLVDFPGIGETPELDSLYRSLYQAWSGRLDLIVWVLKADERAWNEDIRCYRDLLRSGAEPERFLFVLSQADKIEPCREWDGLNHRPSQQQQQNLQAKTRLAETLFATVHPVIAVSAAEHYNLHHWVEALILALPVHSGSAVSRHLHPELRTDTVRETARDGFVRVTGEIFDEAVNTLKTSGILVHYLHQLRHRLLTVARAVWHLLF</sequence>
<dbReference type="GO" id="GO:0005525">
    <property type="term" value="F:GTP binding"/>
    <property type="evidence" value="ECO:0007669"/>
    <property type="project" value="InterPro"/>
</dbReference>
<dbReference type="PANTHER" id="PTHR42714">
    <property type="entry name" value="TRNA MODIFICATION GTPASE GTPBP3"/>
    <property type="match status" value="1"/>
</dbReference>
<name>A0AA95JU15_KLUIN</name>
<organism evidence="2 3">
    <name type="scientific">Kluyvera intermedia</name>
    <name type="common">Enterobacter intermedius</name>
    <dbReference type="NCBI Taxonomy" id="61648"/>
    <lineage>
        <taxon>Bacteria</taxon>
        <taxon>Pseudomonadati</taxon>
        <taxon>Pseudomonadota</taxon>
        <taxon>Gammaproteobacteria</taxon>
        <taxon>Enterobacterales</taxon>
        <taxon>Enterobacteriaceae</taxon>
        <taxon>Kluyvera</taxon>
    </lineage>
</organism>
<dbReference type="InterPro" id="IPR006073">
    <property type="entry name" value="GTP-bd"/>
</dbReference>
<evidence type="ECO:0000313" key="3">
    <source>
        <dbReference type="Proteomes" id="UP001177527"/>
    </source>
</evidence>
<proteinExistence type="predicted"/>
<dbReference type="GO" id="GO:0030488">
    <property type="term" value="P:tRNA methylation"/>
    <property type="evidence" value="ECO:0007669"/>
    <property type="project" value="TreeGrafter"/>
</dbReference>
<feature type="domain" description="G" evidence="1">
    <location>
        <begin position="40"/>
        <end position="143"/>
    </location>
</feature>
<dbReference type="Proteomes" id="UP001177527">
    <property type="component" value="Chromosome"/>
</dbReference>
<dbReference type="SUPFAM" id="SSF52540">
    <property type="entry name" value="P-loop containing nucleoside triphosphate hydrolases"/>
    <property type="match status" value="1"/>
</dbReference>
<reference evidence="2" key="1">
    <citation type="submission" date="2023-04" db="EMBL/GenBank/DDBJ databases">
        <title>APH(3)-Id, a novel chromosomal aminoglycoside phosphotransferase, identified from an environmental isolate of Kluyvera intermedia DW18.</title>
        <authorList>
            <person name="Sha Y."/>
        </authorList>
    </citation>
    <scope>NUCLEOTIDE SEQUENCE</scope>
    <source>
        <strain evidence="2">DW18</strain>
    </source>
</reference>
<dbReference type="PANTHER" id="PTHR42714:SF2">
    <property type="entry name" value="TRNA MODIFICATION GTPASE GTPBP3, MITOCHONDRIAL"/>
    <property type="match status" value="1"/>
</dbReference>
<dbReference type="InterPro" id="IPR027417">
    <property type="entry name" value="P-loop_NTPase"/>
</dbReference>
<dbReference type="Pfam" id="PF01926">
    <property type="entry name" value="MMR_HSR1"/>
    <property type="match status" value="1"/>
</dbReference>
<dbReference type="AlphaFoldDB" id="A0AA95JU15"/>
<dbReference type="GO" id="GO:0002098">
    <property type="term" value="P:tRNA wobble uridine modification"/>
    <property type="evidence" value="ECO:0007669"/>
    <property type="project" value="TreeGrafter"/>
</dbReference>
<dbReference type="Gene3D" id="3.40.50.300">
    <property type="entry name" value="P-loop containing nucleotide triphosphate hydrolases"/>
    <property type="match status" value="1"/>
</dbReference>
<dbReference type="GO" id="GO:0005829">
    <property type="term" value="C:cytosol"/>
    <property type="evidence" value="ECO:0007669"/>
    <property type="project" value="TreeGrafter"/>
</dbReference>